<gene>
    <name evidence="2" type="ORF">HCN44_010293</name>
</gene>
<proteinExistence type="predicted"/>
<evidence type="ECO:0000313" key="2">
    <source>
        <dbReference type="EMBL" id="KAF7993698.1"/>
    </source>
</evidence>
<evidence type="ECO:0000256" key="1">
    <source>
        <dbReference type="SAM" id="MobiDB-lite"/>
    </source>
</evidence>
<dbReference type="AlphaFoldDB" id="A0A834XWB4"/>
<evidence type="ECO:0000313" key="3">
    <source>
        <dbReference type="Proteomes" id="UP000639338"/>
    </source>
</evidence>
<feature type="region of interest" description="Disordered" evidence="1">
    <location>
        <begin position="1"/>
        <end position="20"/>
    </location>
</feature>
<protein>
    <submittedName>
        <fullName evidence="2">Uncharacterized protein</fullName>
    </submittedName>
</protein>
<dbReference type="Proteomes" id="UP000639338">
    <property type="component" value="Unassembled WGS sequence"/>
</dbReference>
<keyword evidence="3" id="KW-1185">Reference proteome</keyword>
<organism evidence="2 3">
    <name type="scientific">Aphidius gifuensis</name>
    <name type="common">Parasitoid wasp</name>
    <dbReference type="NCBI Taxonomy" id="684658"/>
    <lineage>
        <taxon>Eukaryota</taxon>
        <taxon>Metazoa</taxon>
        <taxon>Ecdysozoa</taxon>
        <taxon>Arthropoda</taxon>
        <taxon>Hexapoda</taxon>
        <taxon>Insecta</taxon>
        <taxon>Pterygota</taxon>
        <taxon>Neoptera</taxon>
        <taxon>Endopterygota</taxon>
        <taxon>Hymenoptera</taxon>
        <taxon>Apocrita</taxon>
        <taxon>Ichneumonoidea</taxon>
        <taxon>Braconidae</taxon>
        <taxon>Aphidiinae</taxon>
        <taxon>Aphidius</taxon>
    </lineage>
</organism>
<feature type="compositionally biased region" description="Basic and acidic residues" evidence="1">
    <location>
        <begin position="11"/>
        <end position="20"/>
    </location>
</feature>
<reference evidence="2 3" key="1">
    <citation type="submission" date="2020-08" db="EMBL/GenBank/DDBJ databases">
        <title>Aphidius gifuensis genome sequencing and assembly.</title>
        <authorList>
            <person name="Du Z."/>
        </authorList>
    </citation>
    <scope>NUCLEOTIDE SEQUENCE [LARGE SCALE GENOMIC DNA]</scope>
    <source>
        <strain evidence="2">YNYX2018</strain>
        <tissue evidence="2">Adults</tissue>
    </source>
</reference>
<accession>A0A834XWB4</accession>
<name>A0A834XWB4_APHGI</name>
<dbReference type="EMBL" id="JACMRX010000003">
    <property type="protein sequence ID" value="KAF7993698.1"/>
    <property type="molecule type" value="Genomic_DNA"/>
</dbReference>
<sequence length="143" mass="16648">MLESGSNDFEEEKKTLEQLKREEEEIEKKLLKKQTLLKIEQVKKSIAEKKRKFEGDYDVGRASGSGGRGVGKQMNTAPKVNDIFNRLRANVQERKKVDDNITRLLADYENNRPKNVKIPMLHNTDKCSRPIEKMMTTFETNYK</sequence>
<feature type="region of interest" description="Disordered" evidence="1">
    <location>
        <begin position="57"/>
        <end position="77"/>
    </location>
</feature>
<comment type="caution">
    <text evidence="2">The sequence shown here is derived from an EMBL/GenBank/DDBJ whole genome shotgun (WGS) entry which is preliminary data.</text>
</comment>